<dbReference type="Gene3D" id="3.30.450.40">
    <property type="match status" value="1"/>
</dbReference>
<dbReference type="AlphaFoldDB" id="A0AA95SC58"/>
<organism evidence="6 7">
    <name type="scientific">Neobacillus novalis</name>
    <dbReference type="NCBI Taxonomy" id="220687"/>
    <lineage>
        <taxon>Bacteria</taxon>
        <taxon>Bacillati</taxon>
        <taxon>Bacillota</taxon>
        <taxon>Bacilli</taxon>
        <taxon>Bacillales</taxon>
        <taxon>Bacillaceae</taxon>
        <taxon>Neobacillus</taxon>
    </lineage>
</organism>
<dbReference type="InterPro" id="IPR014757">
    <property type="entry name" value="Tscrpt_reg_IclR_C"/>
</dbReference>
<dbReference type="SUPFAM" id="SSF46785">
    <property type="entry name" value="Winged helix' DNA-binding domain"/>
    <property type="match status" value="1"/>
</dbReference>
<dbReference type="InterPro" id="IPR005471">
    <property type="entry name" value="Tscrpt_reg_IclR_N"/>
</dbReference>
<feature type="domain" description="HTH iclR-type" evidence="4">
    <location>
        <begin position="2"/>
        <end position="63"/>
    </location>
</feature>
<dbReference type="EMBL" id="CP126114">
    <property type="protein sequence ID" value="WHY85768.1"/>
    <property type="molecule type" value="Genomic_DNA"/>
</dbReference>
<evidence type="ECO:0000313" key="7">
    <source>
        <dbReference type="Proteomes" id="UP001178288"/>
    </source>
</evidence>
<evidence type="ECO:0000256" key="3">
    <source>
        <dbReference type="ARBA" id="ARBA00023163"/>
    </source>
</evidence>
<keyword evidence="3" id="KW-0804">Transcription</keyword>
<reference evidence="6" key="1">
    <citation type="submission" date="2023-05" db="EMBL/GenBank/DDBJ databases">
        <title>Comparative genomics of Bacillaceae isolates and their secondary metabolite potential.</title>
        <authorList>
            <person name="Song L."/>
            <person name="Nielsen L.J."/>
            <person name="Mohite O."/>
            <person name="Xu X."/>
            <person name="Weber T."/>
            <person name="Kovacs A.T."/>
        </authorList>
    </citation>
    <scope>NUCLEOTIDE SEQUENCE</scope>
    <source>
        <strain evidence="6">XLM17</strain>
    </source>
</reference>
<dbReference type="RefSeq" id="WP_066092754.1">
    <property type="nucleotide sequence ID" value="NZ_CP126114.1"/>
</dbReference>
<accession>A0AA95SC58</accession>
<evidence type="ECO:0000259" key="5">
    <source>
        <dbReference type="PROSITE" id="PS51078"/>
    </source>
</evidence>
<keyword evidence="2" id="KW-0238">DNA-binding</keyword>
<evidence type="ECO:0000256" key="1">
    <source>
        <dbReference type="ARBA" id="ARBA00023015"/>
    </source>
</evidence>
<dbReference type="Pfam" id="PF09339">
    <property type="entry name" value="HTH_IclR"/>
    <property type="match status" value="1"/>
</dbReference>
<evidence type="ECO:0000256" key="2">
    <source>
        <dbReference type="ARBA" id="ARBA00023125"/>
    </source>
</evidence>
<gene>
    <name evidence="6" type="ORF">QNH39_24710</name>
</gene>
<proteinExistence type="predicted"/>
<evidence type="ECO:0000259" key="4">
    <source>
        <dbReference type="PROSITE" id="PS51077"/>
    </source>
</evidence>
<dbReference type="PANTHER" id="PTHR30136">
    <property type="entry name" value="HELIX-TURN-HELIX TRANSCRIPTIONAL REGULATOR, ICLR FAMILY"/>
    <property type="match status" value="1"/>
</dbReference>
<dbReference type="Pfam" id="PF01614">
    <property type="entry name" value="IclR_C"/>
    <property type="match status" value="1"/>
</dbReference>
<dbReference type="InterPro" id="IPR036388">
    <property type="entry name" value="WH-like_DNA-bd_sf"/>
</dbReference>
<dbReference type="SMART" id="SM00346">
    <property type="entry name" value="HTH_ICLR"/>
    <property type="match status" value="1"/>
</dbReference>
<dbReference type="InterPro" id="IPR029016">
    <property type="entry name" value="GAF-like_dom_sf"/>
</dbReference>
<dbReference type="InterPro" id="IPR050707">
    <property type="entry name" value="HTH_MetabolicPath_Reg"/>
</dbReference>
<dbReference type="InterPro" id="IPR036390">
    <property type="entry name" value="WH_DNA-bd_sf"/>
</dbReference>
<dbReference type="SUPFAM" id="SSF55781">
    <property type="entry name" value="GAF domain-like"/>
    <property type="match status" value="1"/>
</dbReference>
<dbReference type="PANTHER" id="PTHR30136:SF24">
    <property type="entry name" value="HTH-TYPE TRANSCRIPTIONAL REPRESSOR ALLR"/>
    <property type="match status" value="1"/>
</dbReference>
<dbReference type="Gene3D" id="1.10.10.10">
    <property type="entry name" value="Winged helix-like DNA-binding domain superfamily/Winged helix DNA-binding domain"/>
    <property type="match status" value="1"/>
</dbReference>
<dbReference type="GO" id="GO:0045892">
    <property type="term" value="P:negative regulation of DNA-templated transcription"/>
    <property type="evidence" value="ECO:0007669"/>
    <property type="project" value="TreeGrafter"/>
</dbReference>
<dbReference type="PROSITE" id="PS51078">
    <property type="entry name" value="ICLR_ED"/>
    <property type="match status" value="1"/>
</dbReference>
<keyword evidence="1" id="KW-0805">Transcription regulation</keyword>
<name>A0AA95SC58_9BACI</name>
<protein>
    <submittedName>
        <fullName evidence="6">IclR family transcriptional regulator</fullName>
    </submittedName>
</protein>
<feature type="domain" description="IclR-ED" evidence="5">
    <location>
        <begin position="64"/>
        <end position="245"/>
    </location>
</feature>
<dbReference type="GO" id="GO:0003677">
    <property type="term" value="F:DNA binding"/>
    <property type="evidence" value="ECO:0007669"/>
    <property type="project" value="UniProtKB-KW"/>
</dbReference>
<dbReference type="KEGG" id="nnv:QNH39_24710"/>
<evidence type="ECO:0000313" key="6">
    <source>
        <dbReference type="EMBL" id="WHY85768.1"/>
    </source>
</evidence>
<dbReference type="Proteomes" id="UP001178288">
    <property type="component" value="Chromosome"/>
</dbReference>
<keyword evidence="7" id="KW-1185">Reference proteome</keyword>
<dbReference type="PROSITE" id="PS51077">
    <property type="entry name" value="HTH_ICLR"/>
    <property type="match status" value="1"/>
</dbReference>
<dbReference type="GO" id="GO:0003700">
    <property type="term" value="F:DNA-binding transcription factor activity"/>
    <property type="evidence" value="ECO:0007669"/>
    <property type="project" value="TreeGrafter"/>
</dbReference>
<sequence>MIASVRRACQILNCFTQDDPVLGNAEIAERLGLSTSTTHHLISTLCDEGVLIRDVDRKYRLGWKVIEWNNNVMFQQDFYNKAIPLVKELTERFKGTAHIAMFDQGDVVNVLRISSKDLDAVPTYLGSRKPAYCTSAGKALLAYNESYLHKTLEKGLVRQGPNTITDIKELKQDLESVRKQGYSISNNENDTCTYAVAAPIQSYSGETIASVNLVGPISYMKGLHRSYIIQCVVNTAKSISRELGYIEVKSATTKYSKKLNPL</sequence>